<dbReference type="FunFam" id="3.40.50.720:FF:000084">
    <property type="entry name" value="Short-chain dehydrogenase reductase"/>
    <property type="match status" value="1"/>
</dbReference>
<dbReference type="CDD" id="cd05233">
    <property type="entry name" value="SDR_c"/>
    <property type="match status" value="1"/>
</dbReference>
<dbReference type="InterPro" id="IPR057326">
    <property type="entry name" value="KR_dom"/>
</dbReference>
<name>A0A2G1QN92_9HYPH</name>
<keyword evidence="3" id="KW-0520">NAD</keyword>
<comment type="caution">
    <text evidence="5">The sequence shown here is derived from an EMBL/GenBank/DDBJ whole genome shotgun (WGS) entry which is preliminary data.</text>
</comment>
<feature type="domain" description="Ketoreductase" evidence="4">
    <location>
        <begin position="2"/>
        <end position="173"/>
    </location>
</feature>
<evidence type="ECO:0000313" key="6">
    <source>
        <dbReference type="Proteomes" id="UP000221168"/>
    </source>
</evidence>
<keyword evidence="2" id="KW-0560">Oxidoreductase</keyword>
<dbReference type="PANTHER" id="PTHR24321">
    <property type="entry name" value="DEHYDROGENASES, SHORT CHAIN"/>
    <property type="match status" value="1"/>
</dbReference>
<dbReference type="PRINTS" id="PR00080">
    <property type="entry name" value="SDRFAMILY"/>
</dbReference>
<organism evidence="5 6">
    <name type="scientific">Zhengella mangrovi</name>
    <dbReference type="NCBI Taxonomy" id="1982044"/>
    <lineage>
        <taxon>Bacteria</taxon>
        <taxon>Pseudomonadati</taxon>
        <taxon>Pseudomonadota</taxon>
        <taxon>Alphaproteobacteria</taxon>
        <taxon>Hyphomicrobiales</taxon>
        <taxon>Notoacmeibacteraceae</taxon>
        <taxon>Zhengella</taxon>
    </lineage>
</organism>
<comment type="similarity">
    <text evidence="1">Belongs to the short-chain dehydrogenases/reductases (SDR) family.</text>
</comment>
<dbReference type="AlphaFoldDB" id="A0A2G1QN92"/>
<dbReference type="SUPFAM" id="SSF51735">
    <property type="entry name" value="NAD(P)-binding Rossmann-fold domains"/>
    <property type="match status" value="1"/>
</dbReference>
<evidence type="ECO:0000256" key="1">
    <source>
        <dbReference type="ARBA" id="ARBA00006484"/>
    </source>
</evidence>
<evidence type="ECO:0000313" key="5">
    <source>
        <dbReference type="EMBL" id="PHP66931.1"/>
    </source>
</evidence>
<proteinExistence type="inferred from homology"/>
<dbReference type="PRINTS" id="PR00081">
    <property type="entry name" value="GDHRDH"/>
</dbReference>
<dbReference type="Proteomes" id="UP000221168">
    <property type="component" value="Unassembled WGS sequence"/>
</dbReference>
<gene>
    <name evidence="5" type="ORF">CSC94_11940</name>
</gene>
<dbReference type="EMBL" id="PDVP01000006">
    <property type="protein sequence ID" value="PHP66931.1"/>
    <property type="molecule type" value="Genomic_DNA"/>
</dbReference>
<dbReference type="SMART" id="SM00822">
    <property type="entry name" value="PKS_KR"/>
    <property type="match status" value="1"/>
</dbReference>
<dbReference type="InterPro" id="IPR036291">
    <property type="entry name" value="NAD(P)-bd_dom_sf"/>
</dbReference>
<keyword evidence="6" id="KW-1185">Reference proteome</keyword>
<sequence length="249" mass="25822">MRSAIVTGGSGDIGLACARQLAQDGYKVAILDLNEKAVNDAASQHGFHPLIADVCDEAAVEAALDRFGETPDVLVNNAGIGRFAPLAEIDLADFRKVVEVNLIGAFIVARASARRMLKRGSGSIVNITSINAITTGPGSGGYPAAKAGLHKLTEMMALEWGPSGLRVNAIAPGFIDAGISTPFYADPEVRALRAGAVPSKRLGLAEDIANAVSFLASDKASYINGHHLVVDGGVSVSLLTQLPRAKRPA</sequence>
<dbReference type="PANTHER" id="PTHR24321:SF8">
    <property type="entry name" value="ESTRADIOL 17-BETA-DEHYDROGENASE 8-RELATED"/>
    <property type="match status" value="1"/>
</dbReference>
<reference evidence="5 6" key="1">
    <citation type="submission" date="2017-10" db="EMBL/GenBank/DDBJ databases">
        <title>Sedimentibacterium mangrovi gen. nov., sp. nov., a novel member of family Phyllobacteriacea isolated from mangrove sediment.</title>
        <authorList>
            <person name="Liao H."/>
            <person name="Tian Y."/>
        </authorList>
    </citation>
    <scope>NUCLEOTIDE SEQUENCE [LARGE SCALE GENOMIC DNA]</scope>
    <source>
        <strain evidence="5 6">X9-2-2</strain>
    </source>
</reference>
<dbReference type="GO" id="GO:0016491">
    <property type="term" value="F:oxidoreductase activity"/>
    <property type="evidence" value="ECO:0007669"/>
    <property type="project" value="UniProtKB-KW"/>
</dbReference>
<dbReference type="RefSeq" id="WP_099306698.1">
    <property type="nucleotide sequence ID" value="NZ_PDVP01000006.1"/>
</dbReference>
<protein>
    <submittedName>
        <fullName evidence="5">Short-chain dehydrogenase</fullName>
    </submittedName>
</protein>
<dbReference type="InterPro" id="IPR002347">
    <property type="entry name" value="SDR_fam"/>
</dbReference>
<evidence type="ECO:0000259" key="4">
    <source>
        <dbReference type="SMART" id="SM00822"/>
    </source>
</evidence>
<dbReference type="Gene3D" id="3.40.50.720">
    <property type="entry name" value="NAD(P)-binding Rossmann-like Domain"/>
    <property type="match status" value="1"/>
</dbReference>
<dbReference type="NCBIfam" id="NF005559">
    <property type="entry name" value="PRK07231.1"/>
    <property type="match status" value="1"/>
</dbReference>
<evidence type="ECO:0000256" key="3">
    <source>
        <dbReference type="ARBA" id="ARBA00023027"/>
    </source>
</evidence>
<dbReference type="OrthoDB" id="9805986at2"/>
<accession>A0A2G1QN92</accession>
<evidence type="ECO:0000256" key="2">
    <source>
        <dbReference type="ARBA" id="ARBA00023002"/>
    </source>
</evidence>
<dbReference type="Pfam" id="PF13561">
    <property type="entry name" value="adh_short_C2"/>
    <property type="match status" value="1"/>
</dbReference>